<evidence type="ECO:0000256" key="3">
    <source>
        <dbReference type="ARBA" id="ARBA00022692"/>
    </source>
</evidence>
<evidence type="ECO:0000256" key="2">
    <source>
        <dbReference type="ARBA" id="ARBA00005982"/>
    </source>
</evidence>
<dbReference type="InterPro" id="IPR036259">
    <property type="entry name" value="MFS_trans_sf"/>
</dbReference>
<sequence length="162" mass="17791">MDILKSSGNTGGLTEETNLIDSNVETQKERYPKSVIFIVGNEFCERFCYYGMKAVLTLYLTMVLLYDEDTATMIYHTFSMGCYFTPLFGAMLADSFLGKFKSSSDCLHACLIHLSNAKDIFRAMSMIGLTLIAIGTGGIKPCVAAFGGDQFGPGQGFESYKL</sequence>
<accession>A0ABM1TBT7</accession>
<evidence type="ECO:0000256" key="4">
    <source>
        <dbReference type="ARBA" id="ARBA00022856"/>
    </source>
</evidence>
<evidence type="ECO:0000313" key="8">
    <source>
        <dbReference type="Proteomes" id="UP000694941"/>
    </source>
</evidence>
<keyword evidence="4" id="KW-0813">Transport</keyword>
<dbReference type="Proteomes" id="UP000694941">
    <property type="component" value="Unplaced"/>
</dbReference>
<evidence type="ECO:0000256" key="1">
    <source>
        <dbReference type="ARBA" id="ARBA00004141"/>
    </source>
</evidence>
<dbReference type="PANTHER" id="PTHR11654">
    <property type="entry name" value="OLIGOPEPTIDE TRANSPORTER-RELATED"/>
    <property type="match status" value="1"/>
</dbReference>
<evidence type="ECO:0000256" key="5">
    <source>
        <dbReference type="ARBA" id="ARBA00022989"/>
    </source>
</evidence>
<reference evidence="9" key="1">
    <citation type="submission" date="2025-08" db="UniProtKB">
        <authorList>
            <consortium name="RefSeq"/>
        </authorList>
    </citation>
    <scope>IDENTIFICATION</scope>
    <source>
        <tissue evidence="9">Muscle</tissue>
    </source>
</reference>
<dbReference type="RefSeq" id="XP_022253343.1">
    <property type="nucleotide sequence ID" value="XM_022397635.1"/>
</dbReference>
<comment type="similarity">
    <text evidence="2">Belongs to the major facilitator superfamily. Proton-dependent oligopeptide transporter (POT/PTR) (TC 2.A.17) family.</text>
</comment>
<dbReference type="Pfam" id="PF00854">
    <property type="entry name" value="PTR2"/>
    <property type="match status" value="1"/>
</dbReference>
<keyword evidence="4" id="KW-0571">Peptide transport</keyword>
<keyword evidence="4" id="KW-0653">Protein transport</keyword>
<evidence type="ECO:0000313" key="9">
    <source>
        <dbReference type="RefSeq" id="XP_022253343.1"/>
    </source>
</evidence>
<organism evidence="8 9">
    <name type="scientific">Limulus polyphemus</name>
    <name type="common">Atlantic horseshoe crab</name>
    <dbReference type="NCBI Taxonomy" id="6850"/>
    <lineage>
        <taxon>Eukaryota</taxon>
        <taxon>Metazoa</taxon>
        <taxon>Ecdysozoa</taxon>
        <taxon>Arthropoda</taxon>
        <taxon>Chelicerata</taxon>
        <taxon>Merostomata</taxon>
        <taxon>Xiphosura</taxon>
        <taxon>Limulidae</taxon>
        <taxon>Limulus</taxon>
    </lineage>
</organism>
<keyword evidence="8" id="KW-1185">Reference proteome</keyword>
<proteinExistence type="inferred from homology"/>
<evidence type="ECO:0000256" key="6">
    <source>
        <dbReference type="ARBA" id="ARBA00023136"/>
    </source>
</evidence>
<gene>
    <name evidence="9" type="primary">LOC106469199</name>
</gene>
<dbReference type="Gene3D" id="1.20.1250.20">
    <property type="entry name" value="MFS general substrate transporter like domains"/>
    <property type="match status" value="1"/>
</dbReference>
<evidence type="ECO:0000256" key="7">
    <source>
        <dbReference type="SAM" id="Phobius"/>
    </source>
</evidence>
<name>A0ABM1TBT7_LIMPO</name>
<dbReference type="InterPro" id="IPR000109">
    <property type="entry name" value="POT_fam"/>
</dbReference>
<dbReference type="GeneID" id="106469199"/>
<keyword evidence="5 7" id="KW-1133">Transmembrane helix</keyword>
<keyword evidence="6 7" id="KW-0472">Membrane</keyword>
<keyword evidence="3 7" id="KW-0812">Transmembrane</keyword>
<protein>
    <submittedName>
        <fullName evidence="9">Solute carrier family 15 member 2-like</fullName>
    </submittedName>
</protein>
<feature type="transmembrane region" description="Helical" evidence="7">
    <location>
        <begin position="72"/>
        <end position="93"/>
    </location>
</feature>
<comment type="subcellular location">
    <subcellularLocation>
        <location evidence="1">Membrane</location>
        <topology evidence="1">Multi-pass membrane protein</topology>
    </subcellularLocation>
</comment>
<feature type="transmembrane region" description="Helical" evidence="7">
    <location>
        <begin position="47"/>
        <end position="66"/>
    </location>
</feature>